<evidence type="ECO:0000313" key="4">
    <source>
        <dbReference type="Proteomes" id="UP000706124"/>
    </source>
</evidence>
<dbReference type="OrthoDB" id="4953381at2759"/>
<comment type="caution">
    <text evidence="3">The sequence shown here is derived from an EMBL/GenBank/DDBJ whole genome shotgun (WGS) entry which is preliminary data.</text>
</comment>
<feature type="region of interest" description="Disordered" evidence="1">
    <location>
        <begin position="250"/>
        <end position="278"/>
    </location>
</feature>
<evidence type="ECO:0000256" key="1">
    <source>
        <dbReference type="SAM" id="MobiDB-lite"/>
    </source>
</evidence>
<dbReference type="Pfam" id="PF22936">
    <property type="entry name" value="Pol_BBD"/>
    <property type="match status" value="1"/>
</dbReference>
<organism evidence="3 4">
    <name type="scientific">Claviceps pazoutovae</name>
    <dbReference type="NCBI Taxonomy" id="1649127"/>
    <lineage>
        <taxon>Eukaryota</taxon>
        <taxon>Fungi</taxon>
        <taxon>Dikarya</taxon>
        <taxon>Ascomycota</taxon>
        <taxon>Pezizomycotina</taxon>
        <taxon>Sordariomycetes</taxon>
        <taxon>Hypocreomycetidae</taxon>
        <taxon>Hypocreales</taxon>
        <taxon>Clavicipitaceae</taxon>
        <taxon>Claviceps</taxon>
    </lineage>
</organism>
<evidence type="ECO:0000259" key="2">
    <source>
        <dbReference type="Pfam" id="PF22936"/>
    </source>
</evidence>
<proteinExistence type="predicted"/>
<dbReference type="Proteomes" id="UP000706124">
    <property type="component" value="Unassembled WGS sequence"/>
</dbReference>
<keyword evidence="4" id="KW-1185">Reference proteome</keyword>
<name>A0A9P7M8B1_9HYPO</name>
<dbReference type="EMBL" id="SRPO01000432">
    <property type="protein sequence ID" value="KAG5932682.1"/>
    <property type="molecule type" value="Genomic_DNA"/>
</dbReference>
<protein>
    <recommendedName>
        <fullName evidence="2">Retrovirus-related Pol polyprotein from transposon TNT 1-94-like beta-barrel domain-containing protein</fullName>
    </recommendedName>
</protein>
<accession>A0A9P7M8B1</accession>
<gene>
    <name evidence="3" type="ORF">E4U60_005073</name>
</gene>
<dbReference type="InterPro" id="IPR054722">
    <property type="entry name" value="PolX-like_BBD"/>
</dbReference>
<sequence>MLWEEVFFFDLVFFEVERLGLPWVAKPTFCFPSYSFQHVYPYSPVDVPLPDKDDFQAWSNHNRVASIPLKGAEDFDEWFITIEMQGRIMGVSKHFTGEIPHSDETDKYHAVLTSIVWQSLPQRMQRSLSHNGWNTRMPVTRMMDLIRTDCGFEADIAIIELLARFSESNRSNFSSTRAWLDHHQDLWARINKIEHVTDKVWISQTIKAIEHAYPEVNSSWKIKGFSKDLLHKSDMLQYLSYEANRPQAEQKVGFATQGKPSRSTSKKTKSKKNTSSQGMTLDCGCVIKPNRPTHLSEDCWRLHPEKKPDNLKTRNTMTAASPDVVAAGNNLSFMTVTHGTMLSSSTDGGHITRDDCILDSGCNTHTFNDVKWFTYVNTRVSVKPIMASNGQHLSVAGVGTVRLPLGDGFVELTNAQFAPPRPVFRMGRSRDVPENPWDVPVDVPAGLSL</sequence>
<dbReference type="AlphaFoldDB" id="A0A9P7M8B1"/>
<reference evidence="3 4" key="1">
    <citation type="journal article" date="2020" name="bioRxiv">
        <title>Whole genome comparisons of ergot fungi reveals the divergence and evolution of species within the genus Claviceps are the result of varying mechanisms driving genome evolution and host range expansion.</title>
        <authorList>
            <person name="Wyka S.A."/>
            <person name="Mondo S.J."/>
            <person name="Liu M."/>
            <person name="Dettman J."/>
            <person name="Nalam V."/>
            <person name="Broders K.D."/>
        </authorList>
    </citation>
    <scope>NUCLEOTIDE SEQUENCE [LARGE SCALE GENOMIC DNA]</scope>
    <source>
        <strain evidence="3 4">CCC 1485</strain>
    </source>
</reference>
<feature type="domain" description="Retrovirus-related Pol polyprotein from transposon TNT 1-94-like beta-barrel" evidence="2">
    <location>
        <begin position="357"/>
        <end position="417"/>
    </location>
</feature>
<evidence type="ECO:0000313" key="3">
    <source>
        <dbReference type="EMBL" id="KAG5932682.1"/>
    </source>
</evidence>